<dbReference type="EMBL" id="JBHRYN010000007">
    <property type="protein sequence ID" value="MFC3700956.1"/>
    <property type="molecule type" value="Genomic_DNA"/>
</dbReference>
<keyword evidence="1" id="KW-0808">Transferase</keyword>
<dbReference type="Gene3D" id="3.90.1720.10">
    <property type="entry name" value="endopeptidase domain like (from Nostoc punctiforme)"/>
    <property type="match status" value="1"/>
</dbReference>
<dbReference type="InterPro" id="IPR051496">
    <property type="entry name" value="H-rev107_PLA/AT"/>
</dbReference>
<sequence length="206" mass="23179">MASNILQPDQLPRLGDHLWIHKKGYSHHALFVGLTQEEHPMVIHYAGWVDGFRSGPLCLETLDRFSQGKTVHVRQYRNRLYSREESVERALQRLGEDQYNVHDNNCEHFCAWAIMGEHNSKQVDWFNTALGAIHPGLEAASKGVSGLKHPSGMSSRARKQVIGAIAKDLAIDWGLKSAARWVAGPVGVAAYVGYRVSKQILQHRKH</sequence>
<gene>
    <name evidence="5" type="ORF">ACFOND_04815</name>
</gene>
<accession>A0ABV7WP06</accession>
<name>A0ABV7WP06_9GAMM</name>
<protein>
    <submittedName>
        <fullName evidence="5">Lecithin retinol acyltransferase family protein</fullName>
    </submittedName>
</protein>
<dbReference type="PROSITE" id="PS51934">
    <property type="entry name" value="LRAT"/>
    <property type="match status" value="1"/>
</dbReference>
<reference evidence="6" key="1">
    <citation type="journal article" date="2019" name="Int. J. Syst. Evol. Microbiol.">
        <title>The Global Catalogue of Microorganisms (GCM) 10K type strain sequencing project: providing services to taxonomists for standard genome sequencing and annotation.</title>
        <authorList>
            <consortium name="The Broad Institute Genomics Platform"/>
            <consortium name="The Broad Institute Genome Sequencing Center for Infectious Disease"/>
            <person name="Wu L."/>
            <person name="Ma J."/>
        </authorList>
    </citation>
    <scope>NUCLEOTIDE SEQUENCE [LARGE SCALE GENOMIC DNA]</scope>
    <source>
        <strain evidence="6">CECT 8288</strain>
    </source>
</reference>
<dbReference type="GO" id="GO:0016746">
    <property type="term" value="F:acyltransferase activity"/>
    <property type="evidence" value="ECO:0007669"/>
    <property type="project" value="UniProtKB-KW"/>
</dbReference>
<evidence type="ECO:0000259" key="4">
    <source>
        <dbReference type="PROSITE" id="PS51934"/>
    </source>
</evidence>
<dbReference type="Proteomes" id="UP001595710">
    <property type="component" value="Unassembled WGS sequence"/>
</dbReference>
<evidence type="ECO:0000313" key="5">
    <source>
        <dbReference type="EMBL" id="MFC3700956.1"/>
    </source>
</evidence>
<dbReference type="PANTHER" id="PTHR13943">
    <property type="entry name" value="HRAS-LIKE SUPPRESSOR - RELATED"/>
    <property type="match status" value="1"/>
</dbReference>
<dbReference type="Pfam" id="PF04970">
    <property type="entry name" value="LRAT"/>
    <property type="match status" value="1"/>
</dbReference>
<feature type="domain" description="LRAT" evidence="4">
    <location>
        <begin position="17"/>
        <end position="122"/>
    </location>
</feature>
<keyword evidence="2" id="KW-0378">Hydrolase</keyword>
<comment type="caution">
    <text evidence="5">The sequence shown here is derived from an EMBL/GenBank/DDBJ whole genome shotgun (WGS) entry which is preliminary data.</text>
</comment>
<organism evidence="5 6">
    <name type="scientific">Reinekea marina</name>
    <dbReference type="NCBI Taxonomy" id="1310421"/>
    <lineage>
        <taxon>Bacteria</taxon>
        <taxon>Pseudomonadati</taxon>
        <taxon>Pseudomonadota</taxon>
        <taxon>Gammaproteobacteria</taxon>
        <taxon>Oceanospirillales</taxon>
        <taxon>Saccharospirillaceae</taxon>
        <taxon>Reinekea</taxon>
    </lineage>
</organism>
<evidence type="ECO:0000256" key="3">
    <source>
        <dbReference type="ARBA" id="ARBA00023098"/>
    </source>
</evidence>
<keyword evidence="6" id="KW-1185">Reference proteome</keyword>
<dbReference type="InterPro" id="IPR007053">
    <property type="entry name" value="LRAT_dom"/>
</dbReference>
<dbReference type="PANTHER" id="PTHR13943:SF77">
    <property type="entry name" value="LRAT DOMAIN-CONTAINING PROTEIN"/>
    <property type="match status" value="1"/>
</dbReference>
<dbReference type="RefSeq" id="WP_290280350.1">
    <property type="nucleotide sequence ID" value="NZ_JAUFQI010000001.1"/>
</dbReference>
<evidence type="ECO:0000256" key="2">
    <source>
        <dbReference type="ARBA" id="ARBA00022801"/>
    </source>
</evidence>
<evidence type="ECO:0000313" key="6">
    <source>
        <dbReference type="Proteomes" id="UP001595710"/>
    </source>
</evidence>
<evidence type="ECO:0000256" key="1">
    <source>
        <dbReference type="ARBA" id="ARBA00022679"/>
    </source>
</evidence>
<keyword evidence="3" id="KW-0443">Lipid metabolism</keyword>
<proteinExistence type="predicted"/>
<keyword evidence="5" id="KW-0012">Acyltransferase</keyword>